<organism evidence="1 2">
    <name type="scientific">Schistosoma japonicum</name>
    <name type="common">Blood fluke</name>
    <dbReference type="NCBI Taxonomy" id="6182"/>
    <lineage>
        <taxon>Eukaryota</taxon>
        <taxon>Metazoa</taxon>
        <taxon>Spiralia</taxon>
        <taxon>Lophotrochozoa</taxon>
        <taxon>Platyhelminthes</taxon>
        <taxon>Trematoda</taxon>
        <taxon>Digenea</taxon>
        <taxon>Strigeidida</taxon>
        <taxon>Schistosomatoidea</taxon>
        <taxon>Schistosomatidae</taxon>
        <taxon>Schistosoma</taxon>
    </lineage>
</organism>
<evidence type="ECO:0000313" key="1">
    <source>
        <dbReference type="EMBL" id="TNN16106.1"/>
    </source>
</evidence>
<protein>
    <submittedName>
        <fullName evidence="1">Uncharacterized protein</fullName>
    </submittedName>
</protein>
<accession>A0A4Z2DHY9</accession>
<keyword evidence="2" id="KW-1185">Reference proteome</keyword>
<reference evidence="1 2" key="1">
    <citation type="submission" date="2019-03" db="EMBL/GenBank/DDBJ databases">
        <title>An improved genome assembly of the fluke Schistosoma japonicum.</title>
        <authorList>
            <person name="Hu W."/>
            <person name="Luo F."/>
            <person name="Yin M."/>
            <person name="Mo X."/>
            <person name="Sun C."/>
            <person name="Wu Q."/>
            <person name="Zhu B."/>
            <person name="Xiang M."/>
            <person name="Wang J."/>
            <person name="Wang Y."/>
            <person name="Zhang T."/>
            <person name="Xu B."/>
            <person name="Zheng H."/>
            <person name="Feng Z."/>
        </authorList>
    </citation>
    <scope>NUCLEOTIDE SEQUENCE [LARGE SCALE GENOMIC DNA]</scope>
    <source>
        <strain evidence="1">HuSjv2</strain>
        <tissue evidence="1">Worms</tissue>
    </source>
</reference>
<dbReference type="AlphaFoldDB" id="A0A4Z2DHY9"/>
<gene>
    <name evidence="1" type="ORF">EWB00_000752</name>
</gene>
<name>A0A4Z2DHY9_SCHJA</name>
<proteinExistence type="predicted"/>
<sequence>MFTSVRKQYCHFNYLSRSIRPSQLFIHKELSTGCQNEREVLLYTKGNLCMNQGTIIPPTLRPVDLNDLHSAYQSSENTGTVCESGSLVAFIKKLSCVFAQIII</sequence>
<dbReference type="EMBL" id="SKCS01000130">
    <property type="protein sequence ID" value="TNN16106.1"/>
    <property type="molecule type" value="Genomic_DNA"/>
</dbReference>
<dbReference type="Proteomes" id="UP000311919">
    <property type="component" value="Unassembled WGS sequence"/>
</dbReference>
<evidence type="ECO:0000313" key="2">
    <source>
        <dbReference type="Proteomes" id="UP000311919"/>
    </source>
</evidence>
<comment type="caution">
    <text evidence="1">The sequence shown here is derived from an EMBL/GenBank/DDBJ whole genome shotgun (WGS) entry which is preliminary data.</text>
</comment>